<dbReference type="SUPFAM" id="SSF52743">
    <property type="entry name" value="Subtilisin-like"/>
    <property type="match status" value="1"/>
</dbReference>
<dbReference type="InterPro" id="IPR050131">
    <property type="entry name" value="Peptidase_S8_subtilisin-like"/>
</dbReference>
<keyword evidence="4" id="KW-0720">Serine protease</keyword>
<gene>
    <name evidence="10" type="ORF">Vbra_2891</name>
</gene>
<evidence type="ECO:0000256" key="1">
    <source>
        <dbReference type="ARBA" id="ARBA00011073"/>
    </source>
</evidence>
<protein>
    <recommendedName>
        <fullName evidence="6">subtilisin</fullName>
        <ecNumber evidence="6">3.4.21.62</ecNumber>
    </recommendedName>
</protein>
<evidence type="ECO:0000256" key="6">
    <source>
        <dbReference type="ARBA" id="ARBA00023619"/>
    </source>
</evidence>
<dbReference type="GO" id="GO:0004252">
    <property type="term" value="F:serine-type endopeptidase activity"/>
    <property type="evidence" value="ECO:0007669"/>
    <property type="project" value="UniProtKB-EC"/>
</dbReference>
<comment type="similarity">
    <text evidence="1">Belongs to the peptidase S8 family.</text>
</comment>
<evidence type="ECO:0000313" key="10">
    <source>
        <dbReference type="EMBL" id="CEL99183.1"/>
    </source>
</evidence>
<dbReference type="EC" id="3.4.21.62" evidence="6"/>
<dbReference type="InterPro" id="IPR034075">
    <property type="entry name" value="Glr3161-like_dom"/>
</dbReference>
<keyword evidence="11" id="KW-1185">Reference proteome</keyword>
<dbReference type="InterPro" id="IPR000209">
    <property type="entry name" value="Peptidase_S8/S53_dom"/>
</dbReference>
<dbReference type="VEuPathDB" id="CryptoDB:Vbra_2891"/>
<evidence type="ECO:0000256" key="3">
    <source>
        <dbReference type="ARBA" id="ARBA00022801"/>
    </source>
</evidence>
<dbReference type="PROSITE" id="PS00138">
    <property type="entry name" value="SUBTILASE_SER"/>
    <property type="match status" value="1"/>
</dbReference>
<dbReference type="CDD" id="cd05562">
    <property type="entry name" value="Peptidases_S53_like"/>
    <property type="match status" value="1"/>
</dbReference>
<dbReference type="Proteomes" id="UP000041254">
    <property type="component" value="Unassembled WGS sequence"/>
</dbReference>
<keyword evidence="8" id="KW-0732">Signal</keyword>
<evidence type="ECO:0000256" key="7">
    <source>
        <dbReference type="SAM" id="MobiDB-lite"/>
    </source>
</evidence>
<feature type="domain" description="Peptidase S8/S53" evidence="9">
    <location>
        <begin position="330"/>
        <end position="649"/>
    </location>
</feature>
<dbReference type="PANTHER" id="PTHR43806">
    <property type="entry name" value="PEPTIDASE S8"/>
    <property type="match status" value="1"/>
</dbReference>
<dbReference type="PANTHER" id="PTHR43806:SF11">
    <property type="entry name" value="CEREVISIN-RELATED"/>
    <property type="match status" value="1"/>
</dbReference>
<feature type="chain" id="PRO_5005187912" description="subtilisin" evidence="8">
    <location>
        <begin position="28"/>
        <end position="1086"/>
    </location>
</feature>
<reference evidence="10 11" key="1">
    <citation type="submission" date="2014-11" db="EMBL/GenBank/DDBJ databases">
        <authorList>
            <person name="Zhu J."/>
            <person name="Qi W."/>
            <person name="Song R."/>
        </authorList>
    </citation>
    <scope>NUCLEOTIDE SEQUENCE [LARGE SCALE GENOMIC DNA]</scope>
</reference>
<dbReference type="AlphaFoldDB" id="A0A0G4ENK6"/>
<evidence type="ECO:0000259" key="9">
    <source>
        <dbReference type="Pfam" id="PF00082"/>
    </source>
</evidence>
<feature type="region of interest" description="Disordered" evidence="7">
    <location>
        <begin position="64"/>
        <end position="97"/>
    </location>
</feature>
<organism evidence="10 11">
    <name type="scientific">Vitrella brassicaformis (strain CCMP3155)</name>
    <dbReference type="NCBI Taxonomy" id="1169540"/>
    <lineage>
        <taxon>Eukaryota</taxon>
        <taxon>Sar</taxon>
        <taxon>Alveolata</taxon>
        <taxon>Colpodellida</taxon>
        <taxon>Vitrellaceae</taxon>
        <taxon>Vitrella</taxon>
    </lineage>
</organism>
<evidence type="ECO:0000256" key="8">
    <source>
        <dbReference type="SAM" id="SignalP"/>
    </source>
</evidence>
<dbReference type="GO" id="GO:0006508">
    <property type="term" value="P:proteolysis"/>
    <property type="evidence" value="ECO:0007669"/>
    <property type="project" value="UniProtKB-KW"/>
</dbReference>
<evidence type="ECO:0000256" key="4">
    <source>
        <dbReference type="ARBA" id="ARBA00022825"/>
    </source>
</evidence>
<dbReference type="OrthoDB" id="47926at2759"/>
<dbReference type="Pfam" id="PF00082">
    <property type="entry name" value="Peptidase_S8"/>
    <property type="match status" value="1"/>
</dbReference>
<sequence>MVIGRMRRAAAILALSVALLCLHPADGRSVAKYRGETVSAEEAAVDAKISWTLSSLIGIQPEGEGVRAPATVQRPRRQRQQPTARSRRDEVGGEQQAPLEAVSSFTTIRATDLVTVDVAATSLDDAPRLLEELQQVGMEDGEAFHKVVSGRLPVSAIDKLPSLPRLHYASRSFIVHRGAFDLLGSHDVATGQTTSQADAAHHVDVVRTTLGVTGRRQRIGIISDSFDTSRSAPGSAASDISTGDLPRDGVHILDDFNGQESIDEGRAMAQLVYDLAPGADLSFATAFKGAASFANNILRLAKECDIVVDDIGYGSEPFFQDGIVGRAAQKAAEEGTPYISAAGNDGINAYQAPFRDSGKPTVVDFGGRTNSLVTHDFDPSDERVADYQLISVPVGNDFQIILQWSEPWASASDAPGVGSRSDLDILMYDMADNLLNTKMATGGLDQNVGKDAYEMFAFENRGGIDVDGVPGADTVFKLKIVKWEGPDPEMMRYLIWSNSWGFPLTHFTGAPTLWGHPNMKDTLAAAAIYYADTPRYGSQYPTAEPTTSHGPTPIFYDTQGNKKPAGGDIRAKPDITAADGTHTTFFGTPVDNKVAPNFFGTSAAAPHVAAVIALLNEWKPGMTPKEIRDILFETALDLDDYIDLSQQGPGDFDEGHDYQTGHGLMDAYAAVTSLDNMPTCLTKAPAAEVACSATDGHCKGTSADNALVLSVEDGKGSLTADGEDGNDCISVTISEDADDLDLVKAVGGRGSDYLVIDGKVPSKAKVEVTGASSDGDDGSRDTILLRIDAGSDGRGVEVTVTSSGEGTPSTTDMILNFGVTKDEKCRADVIKVDSRGSSQLSYDDSRGEVRAGDKLVAMIYPPLPKDALTIQGSTVTRTCSFTVPELQQRPAVQLPPTTSRVGAESVPFIGLEPGTRDLPIPSLLNEAHVTNLIPEGPQAICGRHIAFQADFVQGLQSAFHLSCSLGVSMSQRMLFAEFDKPTFLSVTHNSQSTAANTGVFVFRGCETGMYREPSVWRGESWKNADFGVHDGAVMVPEPGLYVVLVSNICQTGFETSLDIKCHDAARETVVIQSANATDNARDDFLT</sequence>
<dbReference type="InterPro" id="IPR023828">
    <property type="entry name" value="Peptidase_S8_Ser-AS"/>
</dbReference>
<dbReference type="InterPro" id="IPR036852">
    <property type="entry name" value="Peptidase_S8/S53_dom_sf"/>
</dbReference>
<keyword evidence="3" id="KW-0378">Hydrolase</keyword>
<evidence type="ECO:0000313" key="11">
    <source>
        <dbReference type="Proteomes" id="UP000041254"/>
    </source>
</evidence>
<proteinExistence type="inferred from homology"/>
<dbReference type="InParanoid" id="A0A0G4ENK6"/>
<comment type="catalytic activity">
    <reaction evidence="5">
        <text>Hydrolysis of proteins with broad specificity for peptide bonds, and a preference for a large uncharged residue in P1. Hydrolyzes peptide amides.</text>
        <dbReference type="EC" id="3.4.21.62"/>
    </reaction>
</comment>
<evidence type="ECO:0000256" key="5">
    <source>
        <dbReference type="ARBA" id="ARBA00023529"/>
    </source>
</evidence>
<feature type="signal peptide" evidence="8">
    <location>
        <begin position="1"/>
        <end position="27"/>
    </location>
</feature>
<keyword evidence="2" id="KW-0645">Protease</keyword>
<dbReference type="Gene3D" id="3.40.50.200">
    <property type="entry name" value="Peptidase S8/S53 domain"/>
    <property type="match status" value="2"/>
</dbReference>
<accession>A0A0G4ENK6</accession>
<name>A0A0G4ENK6_VITBC</name>
<dbReference type="EMBL" id="CDMY01000275">
    <property type="protein sequence ID" value="CEL99183.1"/>
    <property type="molecule type" value="Genomic_DNA"/>
</dbReference>
<evidence type="ECO:0000256" key="2">
    <source>
        <dbReference type="ARBA" id="ARBA00022670"/>
    </source>
</evidence>
<dbReference type="PhylomeDB" id="A0A0G4ENK6"/>